<dbReference type="PANTHER" id="PTHR21540">
    <property type="entry name" value="RING FINGER AND SWIM DOMAIN-CONTAINING PROTEIN 2"/>
    <property type="match status" value="1"/>
</dbReference>
<dbReference type="GO" id="GO:0061630">
    <property type="term" value="F:ubiquitin protein ligase activity"/>
    <property type="evidence" value="ECO:0007669"/>
    <property type="project" value="InterPro"/>
</dbReference>
<dbReference type="InterPro" id="IPR043145">
    <property type="entry name" value="Znf_ZZ_sf"/>
</dbReference>
<dbReference type="InterPro" id="IPR001841">
    <property type="entry name" value="Znf_RING"/>
</dbReference>
<dbReference type="EMBL" id="JADGJW010000572">
    <property type="protein sequence ID" value="KAJ3215059.1"/>
    <property type="molecule type" value="Genomic_DNA"/>
</dbReference>
<dbReference type="PANTHER" id="PTHR21540:SF3">
    <property type="entry name" value="E3 UBIQUITIN-PROTEIN LIGASE ZSWIM2"/>
    <property type="match status" value="1"/>
</dbReference>
<dbReference type="GO" id="GO:0008270">
    <property type="term" value="F:zinc ion binding"/>
    <property type="evidence" value="ECO:0007669"/>
    <property type="project" value="UniProtKB-KW"/>
</dbReference>
<dbReference type="SMART" id="SM00184">
    <property type="entry name" value="RING"/>
    <property type="match status" value="2"/>
</dbReference>
<keyword evidence="9" id="KW-1185">Reference proteome</keyword>
<dbReference type="InterPro" id="IPR013083">
    <property type="entry name" value="Znf_RING/FYVE/PHD"/>
</dbReference>
<dbReference type="InterPro" id="IPR000433">
    <property type="entry name" value="Znf_ZZ"/>
</dbReference>
<dbReference type="PROSITE" id="PS50135">
    <property type="entry name" value="ZF_ZZ_2"/>
    <property type="match status" value="1"/>
</dbReference>
<dbReference type="PROSITE" id="PS50966">
    <property type="entry name" value="ZF_SWIM"/>
    <property type="match status" value="1"/>
</dbReference>
<name>A0AAD5TY37_9FUNG</name>
<evidence type="ECO:0000313" key="8">
    <source>
        <dbReference type="EMBL" id="KAJ3215059.1"/>
    </source>
</evidence>
<evidence type="ECO:0000259" key="5">
    <source>
        <dbReference type="PROSITE" id="PS50089"/>
    </source>
</evidence>
<keyword evidence="3" id="KW-0862">Zinc</keyword>
<gene>
    <name evidence="8" type="primary">ZSWIM2</name>
    <name evidence="8" type="ORF">HK099_006549</name>
</gene>
<feature type="domain" description="SWIM-type" evidence="7">
    <location>
        <begin position="172"/>
        <end position="205"/>
    </location>
</feature>
<evidence type="ECO:0000256" key="4">
    <source>
        <dbReference type="PROSITE-ProRule" id="PRU00228"/>
    </source>
</evidence>
<keyword evidence="1" id="KW-0479">Metal-binding</keyword>
<accession>A0AAD5TY37</accession>
<evidence type="ECO:0000256" key="3">
    <source>
        <dbReference type="ARBA" id="ARBA00022833"/>
    </source>
</evidence>
<dbReference type="SUPFAM" id="SSF57850">
    <property type="entry name" value="RING/U-box"/>
    <property type="match status" value="3"/>
</dbReference>
<dbReference type="SMART" id="SM00291">
    <property type="entry name" value="ZnF_ZZ"/>
    <property type="match status" value="1"/>
</dbReference>
<dbReference type="InterPro" id="IPR007527">
    <property type="entry name" value="Znf_SWIM"/>
</dbReference>
<dbReference type="Proteomes" id="UP001211065">
    <property type="component" value="Unassembled WGS sequence"/>
</dbReference>
<organism evidence="8 9">
    <name type="scientific">Clydaea vesicula</name>
    <dbReference type="NCBI Taxonomy" id="447962"/>
    <lineage>
        <taxon>Eukaryota</taxon>
        <taxon>Fungi</taxon>
        <taxon>Fungi incertae sedis</taxon>
        <taxon>Chytridiomycota</taxon>
        <taxon>Chytridiomycota incertae sedis</taxon>
        <taxon>Chytridiomycetes</taxon>
        <taxon>Lobulomycetales</taxon>
        <taxon>Lobulomycetaceae</taxon>
        <taxon>Clydaea</taxon>
    </lineage>
</organism>
<feature type="domain" description="RING-type" evidence="5">
    <location>
        <begin position="267"/>
        <end position="318"/>
    </location>
</feature>
<protein>
    <submittedName>
        <fullName evidence="8">E3 ubiquitin-protein ligase Zswim2</fullName>
    </submittedName>
</protein>
<dbReference type="Gene3D" id="3.30.40.10">
    <property type="entry name" value="Zinc/RING finger domain, C3HC4 (zinc finger)"/>
    <property type="match status" value="2"/>
</dbReference>
<reference evidence="8" key="1">
    <citation type="submission" date="2020-05" db="EMBL/GenBank/DDBJ databases">
        <title>Phylogenomic resolution of chytrid fungi.</title>
        <authorList>
            <person name="Stajich J.E."/>
            <person name="Amses K."/>
            <person name="Simmons R."/>
            <person name="Seto K."/>
            <person name="Myers J."/>
            <person name="Bonds A."/>
            <person name="Quandt C.A."/>
            <person name="Barry K."/>
            <person name="Liu P."/>
            <person name="Grigoriev I."/>
            <person name="Longcore J.E."/>
            <person name="James T.Y."/>
        </authorList>
    </citation>
    <scope>NUCLEOTIDE SEQUENCE</scope>
    <source>
        <strain evidence="8">JEL0476</strain>
    </source>
</reference>
<feature type="domain" description="ZZ-type" evidence="6">
    <location>
        <begin position="353"/>
        <end position="408"/>
    </location>
</feature>
<dbReference type="PROSITE" id="PS50089">
    <property type="entry name" value="ZF_RING_2"/>
    <property type="match status" value="2"/>
</dbReference>
<dbReference type="InterPro" id="IPR039903">
    <property type="entry name" value="Zswim2"/>
</dbReference>
<feature type="domain" description="RING-type" evidence="5">
    <location>
        <begin position="472"/>
        <end position="513"/>
    </location>
</feature>
<sequence>MKVIFGGILLLAIFLVSIIPLLRKIWLNKVYVGRLEEEVTRELDVLHSNSLDLEPLPAYKKSPSTMVAEMTEISGSNESSNSILPLHSRQSTLSNLNIPQLSPANSVHSLSDPPRYQNEDALSQKFLIVQTMGPMAFLLKPHTQIDETETKEQIQGIHCESNKLKKKNPNLFRICLGSLQSCSCSTFMNERELCVHILWVMLKVYRVDRSDEKLFQLSLVEREITELISQRNKSKLKSANKQNEVQLKNCSTEDGVVRRDIEEGDVCPICQDDLIGEQPTIYCKKSCGNNMHSKCLKVLMEHQVRTLGENLVKCPLCRKDFGTCEEINQLIAESQPTRSKQILLKKKLNLKKHFGFKCMNCEINPIVGKCHKCLICPSTYLCEICFMQGHHSEHSFEHRLEKHSSWEPSIRVVDTVFPQAMLDQLQGRELTDLDYEKLLLLDQKSTQGNIPLHVINSFPTEKIKDPRKREECTICAVKYVFGSLTRKIPCGHSFHQSCIDRWLLQTRSNCPTCGENAYFTLNQKNGQEDEKINLDALEYIASPVKYEAIEKKKKKKIKIKKDTKSLEKVDTNLIEIVGKNNSNYLNVHLEKKPVSFIRKKLETKIQGRNLKLIKLKPIEKNRELNFTELSIVNLKNNSNHITGVNLVVDAKDIILKHQSTSEISNKNFNNSVLSKSCKKVLPKIQFAKKNNAELNVVESFELLGKNFNLSIA</sequence>
<dbReference type="Gene3D" id="3.30.60.90">
    <property type="match status" value="1"/>
</dbReference>
<comment type="caution">
    <text evidence="8">The sequence shown here is derived from an EMBL/GenBank/DDBJ whole genome shotgun (WGS) entry which is preliminary data.</text>
</comment>
<dbReference type="Pfam" id="PF13639">
    <property type="entry name" value="zf-RING_2"/>
    <property type="match status" value="2"/>
</dbReference>
<keyword evidence="2 4" id="KW-0863">Zinc-finger</keyword>
<evidence type="ECO:0000256" key="2">
    <source>
        <dbReference type="ARBA" id="ARBA00022771"/>
    </source>
</evidence>
<dbReference type="CDD" id="cd16494">
    <property type="entry name" value="RING-CH-C4HC3_ZSWM2"/>
    <property type="match status" value="1"/>
</dbReference>
<evidence type="ECO:0000256" key="1">
    <source>
        <dbReference type="ARBA" id="ARBA00022723"/>
    </source>
</evidence>
<evidence type="ECO:0000259" key="6">
    <source>
        <dbReference type="PROSITE" id="PS50135"/>
    </source>
</evidence>
<proteinExistence type="predicted"/>
<evidence type="ECO:0000313" key="9">
    <source>
        <dbReference type="Proteomes" id="UP001211065"/>
    </source>
</evidence>
<evidence type="ECO:0000259" key="7">
    <source>
        <dbReference type="PROSITE" id="PS50966"/>
    </source>
</evidence>
<dbReference type="AlphaFoldDB" id="A0AAD5TY37"/>